<dbReference type="OrthoDB" id="1730632at2759"/>
<dbReference type="GO" id="GO:0003872">
    <property type="term" value="F:6-phosphofructokinase activity"/>
    <property type="evidence" value="ECO:0007669"/>
    <property type="project" value="InterPro"/>
</dbReference>
<proteinExistence type="predicted"/>
<organism evidence="1 2">
    <name type="scientific">Brassica carinata</name>
    <name type="common">Ethiopian mustard</name>
    <name type="synonym">Abyssinian cabbage</name>
    <dbReference type="NCBI Taxonomy" id="52824"/>
    <lineage>
        <taxon>Eukaryota</taxon>
        <taxon>Viridiplantae</taxon>
        <taxon>Streptophyta</taxon>
        <taxon>Embryophyta</taxon>
        <taxon>Tracheophyta</taxon>
        <taxon>Spermatophyta</taxon>
        <taxon>Magnoliopsida</taxon>
        <taxon>eudicotyledons</taxon>
        <taxon>Gunneridae</taxon>
        <taxon>Pentapetalae</taxon>
        <taxon>rosids</taxon>
        <taxon>malvids</taxon>
        <taxon>Brassicales</taxon>
        <taxon>Brassicaceae</taxon>
        <taxon>Brassiceae</taxon>
        <taxon>Brassica</taxon>
    </lineage>
</organism>
<accession>A0A8X7Q0D2</accession>
<dbReference type="AlphaFoldDB" id="A0A8X7Q0D2"/>
<dbReference type="Gene3D" id="3.40.50.450">
    <property type="match status" value="1"/>
</dbReference>
<protein>
    <submittedName>
        <fullName evidence="1">Uncharacterized protein</fullName>
    </submittedName>
</protein>
<dbReference type="EMBL" id="JAAMPC010000015">
    <property type="protein sequence ID" value="KAG2258819.1"/>
    <property type="molecule type" value="Genomic_DNA"/>
</dbReference>
<dbReference type="InterPro" id="IPR035966">
    <property type="entry name" value="PKF_sf"/>
</dbReference>
<dbReference type="SUPFAM" id="SSF53784">
    <property type="entry name" value="Phosphofructokinase"/>
    <property type="match status" value="1"/>
</dbReference>
<dbReference type="Proteomes" id="UP000886595">
    <property type="component" value="Unassembled WGS sequence"/>
</dbReference>
<keyword evidence="2" id="KW-1185">Reference proteome</keyword>
<evidence type="ECO:0000313" key="2">
    <source>
        <dbReference type="Proteomes" id="UP000886595"/>
    </source>
</evidence>
<sequence>MSSRGFGVGFYVIADEIANCFLGHMVSPLPLVPDQSAASSGHKLKISDVLSGGQAPGGHNVITGLLDGQFPLYVFSFEYSLRMDEF</sequence>
<comment type="caution">
    <text evidence="1">The sequence shown here is derived from an EMBL/GenBank/DDBJ whole genome shotgun (WGS) entry which is preliminary data.</text>
</comment>
<reference evidence="1 2" key="1">
    <citation type="submission" date="2020-02" db="EMBL/GenBank/DDBJ databases">
        <authorList>
            <person name="Ma Q."/>
            <person name="Huang Y."/>
            <person name="Song X."/>
            <person name="Pei D."/>
        </authorList>
    </citation>
    <scope>NUCLEOTIDE SEQUENCE [LARGE SCALE GENOMIC DNA]</scope>
    <source>
        <strain evidence="1">Sxm20200214</strain>
        <tissue evidence="1">Leaf</tissue>
    </source>
</reference>
<name>A0A8X7Q0D2_BRACI</name>
<gene>
    <name evidence="1" type="ORF">Bca52824_078113</name>
</gene>
<evidence type="ECO:0000313" key="1">
    <source>
        <dbReference type="EMBL" id="KAG2258819.1"/>
    </source>
</evidence>